<comment type="subcellular location">
    <subcellularLocation>
        <location evidence="1">Membrane</location>
        <topology evidence="1">Multi-pass membrane protein</topology>
    </subcellularLocation>
</comment>
<reference evidence="7 8" key="1">
    <citation type="journal article" date="2019" name="Emerg. Microbes Infect.">
        <title>Comprehensive subspecies identification of 175 nontuberculous mycobacteria species based on 7547 genomic profiles.</title>
        <authorList>
            <person name="Matsumoto Y."/>
            <person name="Kinjo T."/>
            <person name="Motooka D."/>
            <person name="Nabeya D."/>
            <person name="Jung N."/>
            <person name="Uechi K."/>
            <person name="Horii T."/>
            <person name="Iida T."/>
            <person name="Fujita J."/>
            <person name="Nakamura S."/>
        </authorList>
    </citation>
    <scope>NUCLEOTIDE SEQUENCE [LARGE SCALE GENOMIC DNA]</scope>
    <source>
        <strain evidence="7 8">JCM 30275</strain>
    </source>
</reference>
<keyword evidence="2 5" id="KW-0812">Transmembrane</keyword>
<sequence length="535" mass="55344">MAVCLVAGAMWTLGGGAGLLGVGLGVVAVTAGAIPSTATATCATAGMVLGFGAAQVLLIPRWRCRDPGEAEAGEAGRYRRLADIARTMLAGDPGPDPDPGGRGLPHRIATTLRAMTAGRPDPQSLGAAADVLSALGDEGGRAATDAADALRRLDGIRAPDATAAFWRLRGQLHEAVATRFGIDEPPGRLHRHALSALRHETRWESPVFRHALRLALGVGAALALVSIRQLPEGLWVPLTTLMVLRPGCARTYLTALQRIAGVAAGLTIATVITMAWHPGPAMLALLAIMFLAAGWVLRVRAPWAISLVLVGALAAVTRSPGSVADALGDRLWAAAIGAAIAVWMYVLLPDPPRAKLYRGITEVLRAHVRYAAVVVRAFAGPATAATVARDEALAGATAARRAFDRVAATTRVTATTTAGLLDTARHEITGLAVAIAALDATSARELPADVLADAADEYAKALVGGGVPWRLDAAWLHSADEGLRLEGAVLAGDDQVASALAQIEAITRHTLALGEMAERVSGHLSYAYAVGDDVH</sequence>
<dbReference type="InterPro" id="IPR049453">
    <property type="entry name" value="Memb_transporter_dom"/>
</dbReference>
<feature type="transmembrane region" description="Helical" evidence="5">
    <location>
        <begin position="331"/>
        <end position="348"/>
    </location>
</feature>
<name>A0A6N4W7N7_9MYCO</name>
<evidence type="ECO:0000313" key="8">
    <source>
        <dbReference type="Proteomes" id="UP000467249"/>
    </source>
</evidence>
<dbReference type="KEGG" id="many:MANY_14740"/>
<evidence type="ECO:0000256" key="2">
    <source>
        <dbReference type="ARBA" id="ARBA00022692"/>
    </source>
</evidence>
<keyword evidence="3 5" id="KW-1133">Transmembrane helix</keyword>
<feature type="transmembrane region" description="Helical" evidence="5">
    <location>
        <begin position="37"/>
        <end position="59"/>
    </location>
</feature>
<evidence type="ECO:0000256" key="3">
    <source>
        <dbReference type="ARBA" id="ARBA00022989"/>
    </source>
</evidence>
<evidence type="ECO:0000256" key="4">
    <source>
        <dbReference type="ARBA" id="ARBA00023136"/>
    </source>
</evidence>
<feature type="transmembrane region" description="Helical" evidence="5">
    <location>
        <begin position="303"/>
        <end position="319"/>
    </location>
</feature>
<accession>A0A6N4W7N7</accession>
<proteinExistence type="predicted"/>
<evidence type="ECO:0000256" key="1">
    <source>
        <dbReference type="ARBA" id="ARBA00004141"/>
    </source>
</evidence>
<keyword evidence="4 5" id="KW-0472">Membrane</keyword>
<evidence type="ECO:0000256" key="5">
    <source>
        <dbReference type="SAM" id="Phobius"/>
    </source>
</evidence>
<dbReference type="EMBL" id="AP022620">
    <property type="protein sequence ID" value="BBZ76137.1"/>
    <property type="molecule type" value="Genomic_DNA"/>
</dbReference>
<dbReference type="Pfam" id="PF13515">
    <property type="entry name" value="FUSC_2"/>
    <property type="match status" value="1"/>
</dbReference>
<dbReference type="AlphaFoldDB" id="A0A6N4W7N7"/>
<keyword evidence="8" id="KW-1185">Reference proteome</keyword>
<protein>
    <recommendedName>
        <fullName evidence="6">Integral membrane bound transporter domain-containing protein</fullName>
    </recommendedName>
</protein>
<feature type="transmembrane region" description="Helical" evidence="5">
    <location>
        <begin position="279"/>
        <end position="297"/>
    </location>
</feature>
<gene>
    <name evidence="7" type="ORF">MANY_14740</name>
</gene>
<organism evidence="7 8">
    <name type="scientific">Mycolicibacterium anyangense</name>
    <dbReference type="NCBI Taxonomy" id="1431246"/>
    <lineage>
        <taxon>Bacteria</taxon>
        <taxon>Bacillati</taxon>
        <taxon>Actinomycetota</taxon>
        <taxon>Actinomycetes</taxon>
        <taxon>Mycobacteriales</taxon>
        <taxon>Mycobacteriaceae</taxon>
        <taxon>Mycolicibacterium</taxon>
    </lineage>
</organism>
<feature type="domain" description="Integral membrane bound transporter" evidence="6">
    <location>
        <begin position="221"/>
        <end position="343"/>
    </location>
</feature>
<evidence type="ECO:0000313" key="7">
    <source>
        <dbReference type="EMBL" id="BBZ76137.1"/>
    </source>
</evidence>
<feature type="transmembrane region" description="Helical" evidence="5">
    <location>
        <begin position="251"/>
        <end position="272"/>
    </location>
</feature>
<evidence type="ECO:0000259" key="6">
    <source>
        <dbReference type="Pfam" id="PF13515"/>
    </source>
</evidence>
<dbReference type="Proteomes" id="UP000467249">
    <property type="component" value="Chromosome"/>
</dbReference>
<dbReference type="GO" id="GO:0016020">
    <property type="term" value="C:membrane"/>
    <property type="evidence" value="ECO:0007669"/>
    <property type="project" value="UniProtKB-SubCell"/>
</dbReference>